<dbReference type="Proteomes" id="UP000095300">
    <property type="component" value="Unassembled WGS sequence"/>
</dbReference>
<dbReference type="GO" id="GO:1902936">
    <property type="term" value="F:phosphatidylinositol bisphosphate binding"/>
    <property type="evidence" value="ECO:0007669"/>
    <property type="project" value="TreeGrafter"/>
</dbReference>
<dbReference type="PRINTS" id="PR00180">
    <property type="entry name" value="CRETINALDHBP"/>
</dbReference>
<dbReference type="PANTHER" id="PTHR10174:SF216">
    <property type="entry name" value="CRAL-TRIO DOMAIN-CONTAINING PROTEIN-RELATED"/>
    <property type="match status" value="1"/>
</dbReference>
<keyword evidence="3" id="KW-1185">Reference proteome</keyword>
<dbReference type="InterPro" id="IPR001251">
    <property type="entry name" value="CRAL-TRIO_dom"/>
</dbReference>
<dbReference type="Gene3D" id="1.20.5.1200">
    <property type="entry name" value="Alpha-tocopherol transfer"/>
    <property type="match status" value="1"/>
</dbReference>
<dbReference type="EnsemblMetazoa" id="SCAU005209-RA">
    <property type="protein sequence ID" value="SCAU005209-PA"/>
    <property type="gene ID" value="SCAU005209"/>
</dbReference>
<dbReference type="OrthoDB" id="6682367at2759"/>
<dbReference type="CDD" id="cd00170">
    <property type="entry name" value="SEC14"/>
    <property type="match status" value="1"/>
</dbReference>
<dbReference type="InterPro" id="IPR036273">
    <property type="entry name" value="CRAL/TRIO_N_dom_sf"/>
</dbReference>
<reference evidence="2" key="1">
    <citation type="submission" date="2020-05" db="UniProtKB">
        <authorList>
            <consortium name="EnsemblMetazoa"/>
        </authorList>
    </citation>
    <scope>IDENTIFICATION</scope>
    <source>
        <strain evidence="2">USDA</strain>
    </source>
</reference>
<dbReference type="SUPFAM" id="SSF52087">
    <property type="entry name" value="CRAL/TRIO domain"/>
    <property type="match status" value="1"/>
</dbReference>
<dbReference type="Pfam" id="PF00650">
    <property type="entry name" value="CRAL_TRIO"/>
    <property type="match status" value="1"/>
</dbReference>
<dbReference type="GO" id="GO:0016020">
    <property type="term" value="C:membrane"/>
    <property type="evidence" value="ECO:0007669"/>
    <property type="project" value="TreeGrafter"/>
</dbReference>
<dbReference type="Gene3D" id="1.10.8.20">
    <property type="entry name" value="N-terminal domain of phosphatidylinositol transfer protein sec14p"/>
    <property type="match status" value="1"/>
</dbReference>
<evidence type="ECO:0000313" key="2">
    <source>
        <dbReference type="EnsemblMetazoa" id="SCAU005209-PA"/>
    </source>
</evidence>
<proteinExistence type="predicted"/>
<dbReference type="SUPFAM" id="SSF46938">
    <property type="entry name" value="CRAL/TRIO N-terminal domain"/>
    <property type="match status" value="1"/>
</dbReference>
<dbReference type="PANTHER" id="PTHR10174">
    <property type="entry name" value="ALPHA-TOCOPHEROL TRANSFER PROTEIN-RELATED"/>
    <property type="match status" value="1"/>
</dbReference>
<evidence type="ECO:0000259" key="1">
    <source>
        <dbReference type="PROSITE" id="PS50191"/>
    </source>
</evidence>
<dbReference type="KEGG" id="scac:106085618"/>
<organism evidence="2 3">
    <name type="scientific">Stomoxys calcitrans</name>
    <name type="common">Stable fly</name>
    <name type="synonym">Conops calcitrans</name>
    <dbReference type="NCBI Taxonomy" id="35570"/>
    <lineage>
        <taxon>Eukaryota</taxon>
        <taxon>Metazoa</taxon>
        <taxon>Ecdysozoa</taxon>
        <taxon>Arthropoda</taxon>
        <taxon>Hexapoda</taxon>
        <taxon>Insecta</taxon>
        <taxon>Pterygota</taxon>
        <taxon>Neoptera</taxon>
        <taxon>Endopterygota</taxon>
        <taxon>Diptera</taxon>
        <taxon>Brachycera</taxon>
        <taxon>Muscomorpha</taxon>
        <taxon>Muscoidea</taxon>
        <taxon>Muscidae</taxon>
        <taxon>Stomoxys</taxon>
    </lineage>
</organism>
<sequence>MVQVKPLNDVLQKVAIEELGEVPSRIPEDLEYLKTWISQQPHLRARTDDQFLIQFLRGCKYSREKAKQKLDYYHYMRTTKKDLFQLTDVDNKKFRDFHNTGAILPLPTPLNDTGCRILMIRASFNAQDFLFSDGLRQIAALHEIALIDDPYACIQGLVYVFDFSNLTKDFLAHLSPLLLMNLFMMKERAVPLRLKGVFIINMPNFVEQFFKLLLTYMPEKLQKRIFVCGKNFDSFGEHLSLKYLPKEYGGENGCLDDLCKEYNKVWDEFREFFKQNAEFGTDEHLRMGEPLRCDDAEFGPGGSFRKVEVD</sequence>
<accession>A0A1I8P691</accession>
<protein>
    <recommendedName>
        <fullName evidence="1">CRAL-TRIO domain-containing protein</fullName>
    </recommendedName>
</protein>
<evidence type="ECO:0000313" key="3">
    <source>
        <dbReference type="Proteomes" id="UP000095300"/>
    </source>
</evidence>
<dbReference type="InterPro" id="IPR036865">
    <property type="entry name" value="CRAL-TRIO_dom_sf"/>
</dbReference>
<gene>
    <name evidence="2" type="primary">106085618</name>
</gene>
<name>A0A1I8P691_STOCA</name>
<dbReference type="AlphaFoldDB" id="A0A1I8P691"/>
<dbReference type="PROSITE" id="PS50191">
    <property type="entry name" value="CRAL_TRIO"/>
    <property type="match status" value="1"/>
</dbReference>
<dbReference type="Gene3D" id="3.40.525.10">
    <property type="entry name" value="CRAL-TRIO lipid binding domain"/>
    <property type="match status" value="1"/>
</dbReference>
<feature type="domain" description="CRAL-TRIO" evidence="1">
    <location>
        <begin position="91"/>
        <end position="256"/>
    </location>
</feature>
<dbReference type="VEuPathDB" id="VectorBase:SCAU005209"/>